<dbReference type="PROSITE" id="PS50158">
    <property type="entry name" value="ZF_CCHC"/>
    <property type="match status" value="1"/>
</dbReference>
<keyword evidence="1" id="KW-0863">Zinc-finger</keyword>
<evidence type="ECO:0000256" key="1">
    <source>
        <dbReference type="PROSITE-ProRule" id="PRU00047"/>
    </source>
</evidence>
<dbReference type="InterPro" id="IPR001878">
    <property type="entry name" value="Znf_CCHC"/>
</dbReference>
<keyword evidence="1" id="KW-0479">Metal-binding</keyword>
<comment type="caution">
    <text evidence="3">The sequence shown here is derived from an EMBL/GenBank/DDBJ whole genome shotgun (WGS) entry which is preliminary data.</text>
</comment>
<keyword evidence="4" id="KW-1185">Reference proteome</keyword>
<evidence type="ECO:0000313" key="3">
    <source>
        <dbReference type="EMBL" id="CAD8069875.1"/>
    </source>
</evidence>
<reference evidence="3" key="1">
    <citation type="submission" date="2021-01" db="EMBL/GenBank/DDBJ databases">
        <authorList>
            <consortium name="Genoscope - CEA"/>
            <person name="William W."/>
        </authorList>
    </citation>
    <scope>NUCLEOTIDE SEQUENCE</scope>
</reference>
<dbReference type="OMA" id="HRKAECK"/>
<accession>A0A8S1LV29</accession>
<sequence>MKEETPSYTFVGSKTLPHFRSLSCDQPPVIYEKNHKVEKVCDEYLIQKLERLSIKNEITYDNENDCFKQSVAKSLLLNTQTRYFQGDLFSFCYLCKKIGHVQRQCISQNQDFCMYCLKDDHYSYECKQVACFKCHLKGHRKAECKTKIQIHYRPILVTLKHFDQIQCLNCLQIGHITCELNLNKDLVY</sequence>
<evidence type="ECO:0000313" key="4">
    <source>
        <dbReference type="Proteomes" id="UP000688137"/>
    </source>
</evidence>
<protein>
    <recommendedName>
        <fullName evidence="2">CCHC-type domain-containing protein</fullName>
    </recommendedName>
</protein>
<proteinExistence type="predicted"/>
<dbReference type="GO" id="GO:0008270">
    <property type="term" value="F:zinc ion binding"/>
    <property type="evidence" value="ECO:0007669"/>
    <property type="project" value="UniProtKB-KW"/>
</dbReference>
<dbReference type="Proteomes" id="UP000688137">
    <property type="component" value="Unassembled WGS sequence"/>
</dbReference>
<dbReference type="EMBL" id="CAJJDM010000044">
    <property type="protein sequence ID" value="CAD8069875.1"/>
    <property type="molecule type" value="Genomic_DNA"/>
</dbReference>
<keyword evidence="1" id="KW-0862">Zinc</keyword>
<feature type="domain" description="CCHC-type" evidence="2">
    <location>
        <begin position="92"/>
        <end position="105"/>
    </location>
</feature>
<dbReference type="PANTHER" id="PTHR46978:SF1">
    <property type="entry name" value="ZINC KNUCKLE (CCHC-TYPE) FAMILY PROTEIN"/>
    <property type="match status" value="1"/>
</dbReference>
<dbReference type="AlphaFoldDB" id="A0A8S1LV29"/>
<dbReference type="Pfam" id="PF00098">
    <property type="entry name" value="zf-CCHC"/>
    <property type="match status" value="1"/>
</dbReference>
<evidence type="ECO:0000259" key="2">
    <source>
        <dbReference type="PROSITE" id="PS50158"/>
    </source>
</evidence>
<dbReference type="PANTHER" id="PTHR46978">
    <property type="entry name" value="ZINC KNUCKLE (CCHC-TYPE) FAMILY PROTEIN"/>
    <property type="match status" value="1"/>
</dbReference>
<organism evidence="3 4">
    <name type="scientific">Paramecium primaurelia</name>
    <dbReference type="NCBI Taxonomy" id="5886"/>
    <lineage>
        <taxon>Eukaryota</taxon>
        <taxon>Sar</taxon>
        <taxon>Alveolata</taxon>
        <taxon>Ciliophora</taxon>
        <taxon>Intramacronucleata</taxon>
        <taxon>Oligohymenophorea</taxon>
        <taxon>Peniculida</taxon>
        <taxon>Parameciidae</taxon>
        <taxon>Paramecium</taxon>
    </lineage>
</organism>
<dbReference type="GO" id="GO:0003676">
    <property type="term" value="F:nucleic acid binding"/>
    <property type="evidence" value="ECO:0007669"/>
    <property type="project" value="InterPro"/>
</dbReference>
<name>A0A8S1LV29_PARPR</name>
<gene>
    <name evidence="3" type="ORF">PPRIM_AZ9-3.1.T0440282</name>
</gene>
<dbReference type="SMART" id="SM00343">
    <property type="entry name" value="ZnF_C2HC"/>
    <property type="match status" value="3"/>
</dbReference>